<evidence type="ECO:0000313" key="3">
    <source>
        <dbReference type="Proteomes" id="UP000829563"/>
    </source>
</evidence>
<evidence type="ECO:0000313" key="2">
    <source>
        <dbReference type="EMBL" id="UMO76741.1"/>
    </source>
</evidence>
<dbReference type="InterPro" id="IPR023385">
    <property type="entry name" value="YopX-like_C"/>
</dbReference>
<dbReference type="EMBL" id="OL799258">
    <property type="protein sequence ID" value="UMO76741.1"/>
    <property type="molecule type" value="Genomic_DNA"/>
</dbReference>
<dbReference type="Pfam" id="PF09643">
    <property type="entry name" value="YopX"/>
    <property type="match status" value="1"/>
</dbReference>
<evidence type="ECO:0000259" key="1">
    <source>
        <dbReference type="Pfam" id="PF09643"/>
    </source>
</evidence>
<feature type="domain" description="YopX protein" evidence="1">
    <location>
        <begin position="4"/>
        <end position="137"/>
    </location>
</feature>
<sequence length="139" mass="16297">MTPKFRAWDKKLSVMAKVISLSFYDEKSVYRNDETESYLFYPSLNSFNLRPFKDIELMQSTGLKDKNEVEIFEGDIVRCTVDNWSNGEKFEQIDKVVYEDCMFTFSDGYKYDCSIAETTYLSKEVIGNIYENSDLLEAE</sequence>
<protein>
    <recommendedName>
        <fullName evidence="1">YopX protein domain-containing protein</fullName>
    </recommendedName>
</protein>
<dbReference type="InterPro" id="IPR010024">
    <property type="entry name" value="CHP16711"/>
</dbReference>
<name>A0AAE9FKV7_9CAUD</name>
<dbReference type="Proteomes" id="UP000829563">
    <property type="component" value="Segment"/>
</dbReference>
<dbReference type="NCBIfam" id="TIGR01671">
    <property type="entry name" value="phage_TIGR01671"/>
    <property type="match status" value="1"/>
</dbReference>
<reference evidence="2 3" key="1">
    <citation type="submission" date="2021-12" db="EMBL/GenBank/DDBJ databases">
        <authorList>
            <person name="Alrafaie A.M."/>
            <person name="Stafford G.P."/>
        </authorList>
    </citation>
    <scope>NUCLEOTIDE SEQUENCE [LARGE SCALE GENOMIC DNA]</scope>
</reference>
<dbReference type="Gene3D" id="2.30.30.290">
    <property type="entry name" value="YopX-like domains"/>
    <property type="match status" value="1"/>
</dbReference>
<dbReference type="SUPFAM" id="SSF159006">
    <property type="entry name" value="YopX-like"/>
    <property type="match status" value="1"/>
</dbReference>
<accession>A0AAE9FKV7</accession>
<dbReference type="InterPro" id="IPR019096">
    <property type="entry name" value="YopX_protein"/>
</dbReference>
<organism evidence="2 3">
    <name type="scientific">Enterococcus phage phiSHEF13</name>
    <dbReference type="NCBI Taxonomy" id="2918648"/>
    <lineage>
        <taxon>Viruses</taxon>
        <taxon>Duplodnaviria</taxon>
        <taxon>Heunggongvirae</taxon>
        <taxon>Uroviricota</taxon>
        <taxon>Caudoviricetes</taxon>
        <taxon>Herelleviridae</taxon>
        <taxon>Brockvirinae</taxon>
        <taxon>Schiekvirus</taxon>
        <taxon>Schiekvirus Shef13</taxon>
    </lineage>
</organism>
<keyword evidence="3" id="KW-1185">Reference proteome</keyword>
<proteinExistence type="predicted"/>